<feature type="domain" description="3-keto-alpha-glucoside-1,2-lyase/3-keto-2-hydroxy-glucal hydratase" evidence="3">
    <location>
        <begin position="236"/>
        <end position="434"/>
    </location>
</feature>
<keyword evidence="2" id="KW-0732">Signal</keyword>
<sequence>MDPRSRTLLTASLVALSALCSTTFAAADGWVSLFDGKSLEGWTIRGGFATYKVEDGSIVGTTVEGSPNTFLCKGDYKDFELELEVKCDPALNSGVQVRSHVYGKDDPDPKNRQRAGVVYGPQFEIARKETGTAAQVYDEGRRGKWLNEIKSEAKGAFKDDDWNHYRIVVQGDRYRSWINGIAASDFSDPMDSHGFIGLQVHGIAKGQGPYQVRWRNVRIRELSAGEAAATPTPPEGFQAIFNGRDLTGWDGNPAYWSAEDGCLTGKADGTLKFNRFITWRGGTVKNFELRVKVKVSPNGNSGLQYRGTERPDLGESVVTGYQCDVVADRPDYNGMLYEERGRRILAHTGEQVVIDTKGQPWVLKTFPLKAFPAGEWHDYRVLVEGNHHRHWIDGHPTVDLIDLDESGRKLAGVLAVQVHVGPPMKIQYRDFFLKSLPDDLPLIAPDKAPIPPDAQKVAPQGRDKPRPVDAN</sequence>
<evidence type="ECO:0000313" key="4">
    <source>
        <dbReference type="EMBL" id="XBH03306.1"/>
    </source>
</evidence>
<evidence type="ECO:0000256" key="1">
    <source>
        <dbReference type="SAM" id="MobiDB-lite"/>
    </source>
</evidence>
<dbReference type="Pfam" id="PF06439">
    <property type="entry name" value="3keto-disac_hyd"/>
    <property type="match status" value="2"/>
</dbReference>
<reference evidence="4" key="1">
    <citation type="submission" date="2024-05" db="EMBL/GenBank/DDBJ databases">
        <title>Planctomycetes of the genus Singulisphaera possess chitinolytic capabilities.</title>
        <authorList>
            <person name="Ivanova A."/>
        </authorList>
    </citation>
    <scope>NUCLEOTIDE SEQUENCE</scope>
    <source>
        <strain evidence="4">Ch08T</strain>
    </source>
</reference>
<proteinExistence type="predicted"/>
<name>A0AAU7CDK7_9BACT</name>
<feature type="compositionally biased region" description="Basic and acidic residues" evidence="1">
    <location>
        <begin position="461"/>
        <end position="471"/>
    </location>
</feature>
<evidence type="ECO:0000259" key="3">
    <source>
        <dbReference type="Pfam" id="PF06439"/>
    </source>
</evidence>
<dbReference type="GO" id="GO:0016787">
    <property type="term" value="F:hydrolase activity"/>
    <property type="evidence" value="ECO:0007669"/>
    <property type="project" value="InterPro"/>
</dbReference>
<feature type="domain" description="3-keto-alpha-glucoside-1,2-lyase/3-keto-2-hydroxy-glucal hydratase" evidence="3">
    <location>
        <begin position="29"/>
        <end position="220"/>
    </location>
</feature>
<protein>
    <submittedName>
        <fullName evidence="4">DUF1080 domain-containing protein</fullName>
    </submittedName>
</protein>
<feature type="signal peptide" evidence="2">
    <location>
        <begin position="1"/>
        <end position="26"/>
    </location>
</feature>
<dbReference type="RefSeq" id="WP_406696042.1">
    <property type="nucleotide sequence ID" value="NZ_CP155447.1"/>
</dbReference>
<organism evidence="4">
    <name type="scientific">Singulisphaera sp. Ch08</name>
    <dbReference type="NCBI Taxonomy" id="3120278"/>
    <lineage>
        <taxon>Bacteria</taxon>
        <taxon>Pseudomonadati</taxon>
        <taxon>Planctomycetota</taxon>
        <taxon>Planctomycetia</taxon>
        <taxon>Isosphaerales</taxon>
        <taxon>Isosphaeraceae</taxon>
        <taxon>Singulisphaera</taxon>
    </lineage>
</organism>
<gene>
    <name evidence="4" type="ORF">V5E97_34105</name>
</gene>
<dbReference type="AlphaFoldDB" id="A0AAU7CDK7"/>
<dbReference type="EMBL" id="CP155447">
    <property type="protein sequence ID" value="XBH03306.1"/>
    <property type="molecule type" value="Genomic_DNA"/>
</dbReference>
<dbReference type="Gene3D" id="2.60.120.560">
    <property type="entry name" value="Exo-inulinase, domain 1"/>
    <property type="match status" value="2"/>
</dbReference>
<feature type="region of interest" description="Disordered" evidence="1">
    <location>
        <begin position="443"/>
        <end position="471"/>
    </location>
</feature>
<evidence type="ECO:0000256" key="2">
    <source>
        <dbReference type="SAM" id="SignalP"/>
    </source>
</evidence>
<dbReference type="InterPro" id="IPR010496">
    <property type="entry name" value="AL/BT2_dom"/>
</dbReference>
<accession>A0AAU7CDK7</accession>
<feature type="chain" id="PRO_5043369288" evidence="2">
    <location>
        <begin position="27"/>
        <end position="471"/>
    </location>
</feature>